<keyword evidence="1" id="KW-0472">Membrane</keyword>
<feature type="transmembrane region" description="Helical" evidence="1">
    <location>
        <begin position="6"/>
        <end position="33"/>
    </location>
</feature>
<gene>
    <name evidence="2" type="ORF">DAVIS_02693</name>
</gene>
<name>A0A3E2MW99_MYCMR</name>
<sequence length="118" mass="13241" precursor="true">MLGMPTVLFALGAIGAYPWVFIPLIAAAALAYVADREWRRRQALAARADWDYRAAARNQQTPAVRDAAEQMRRTAWQPDVWSAEQPLSPQLPHAVRPANPAPWHIVTQWPTRKFGSPS</sequence>
<evidence type="ECO:0000313" key="2">
    <source>
        <dbReference type="EMBL" id="RFZ41424.1"/>
    </source>
</evidence>
<keyword evidence="1" id="KW-1133">Transmembrane helix</keyword>
<dbReference type="AlphaFoldDB" id="A0A3E2MW99"/>
<organism evidence="2 3">
    <name type="scientific">Mycobacterium marinum</name>
    <dbReference type="NCBI Taxonomy" id="1781"/>
    <lineage>
        <taxon>Bacteria</taxon>
        <taxon>Bacillati</taxon>
        <taxon>Actinomycetota</taxon>
        <taxon>Actinomycetes</taxon>
        <taxon>Mycobacteriales</taxon>
        <taxon>Mycobacteriaceae</taxon>
        <taxon>Mycobacterium</taxon>
        <taxon>Mycobacterium ulcerans group</taxon>
    </lineage>
</organism>
<keyword evidence="1" id="KW-0812">Transmembrane</keyword>
<accession>A0A3E2MW99</accession>
<comment type="caution">
    <text evidence="2">The sequence shown here is derived from an EMBL/GenBank/DDBJ whole genome shotgun (WGS) entry which is preliminary data.</text>
</comment>
<evidence type="ECO:0000256" key="1">
    <source>
        <dbReference type="SAM" id="Phobius"/>
    </source>
</evidence>
<proteinExistence type="predicted"/>
<reference evidence="2 3" key="1">
    <citation type="journal article" date="2018" name="Sci. Rep.">
        <title>Extensive genomic diversity among Mycobacterium marinum strains revealed by whole genome sequencing.</title>
        <authorList>
            <person name="Das S."/>
            <person name="Pettersson B.M."/>
            <person name="Behra P.R."/>
            <person name="Mallick A."/>
            <person name="Cheramie M."/>
            <person name="Ramesh M."/>
            <person name="Shirreff L."/>
            <person name="DuCote T."/>
            <person name="Dasgupta S."/>
            <person name="Ennis D.G."/>
            <person name="Kirsebom L.A."/>
        </authorList>
    </citation>
    <scope>NUCLEOTIDE SEQUENCE [LARGE SCALE GENOMIC DNA]</scope>
    <source>
        <strain evidence="2 3">Davis1</strain>
    </source>
</reference>
<dbReference type="Proteomes" id="UP000257451">
    <property type="component" value="Unassembled WGS sequence"/>
</dbReference>
<evidence type="ECO:0000313" key="3">
    <source>
        <dbReference type="Proteomes" id="UP000257451"/>
    </source>
</evidence>
<dbReference type="EMBL" id="PEDF01000080">
    <property type="protein sequence ID" value="RFZ41424.1"/>
    <property type="molecule type" value="Genomic_DNA"/>
</dbReference>
<protein>
    <submittedName>
        <fullName evidence="2">Uncharacterized protein</fullName>
    </submittedName>
</protein>